<keyword evidence="4" id="KW-1185">Reference proteome</keyword>
<proteinExistence type="predicted"/>
<dbReference type="Proteomes" id="UP001589647">
    <property type="component" value="Unassembled WGS sequence"/>
</dbReference>
<feature type="transmembrane region" description="Helical" evidence="2">
    <location>
        <begin position="116"/>
        <end position="137"/>
    </location>
</feature>
<keyword evidence="2" id="KW-0812">Transmembrane</keyword>
<feature type="region of interest" description="Disordered" evidence="1">
    <location>
        <begin position="141"/>
        <end position="165"/>
    </location>
</feature>
<protein>
    <submittedName>
        <fullName evidence="3">Uncharacterized protein</fullName>
    </submittedName>
</protein>
<name>A0ABV5IS84_9ACTN</name>
<organism evidence="3 4">
    <name type="scientific">Nonomuraea spiralis</name>
    <dbReference type="NCBI Taxonomy" id="46182"/>
    <lineage>
        <taxon>Bacteria</taxon>
        <taxon>Bacillati</taxon>
        <taxon>Actinomycetota</taxon>
        <taxon>Actinomycetes</taxon>
        <taxon>Streptosporangiales</taxon>
        <taxon>Streptosporangiaceae</taxon>
        <taxon>Nonomuraea</taxon>
    </lineage>
</organism>
<keyword evidence="2" id="KW-0472">Membrane</keyword>
<accession>A0ABV5IS84</accession>
<comment type="caution">
    <text evidence="3">The sequence shown here is derived from an EMBL/GenBank/DDBJ whole genome shotgun (WGS) entry which is preliminary data.</text>
</comment>
<dbReference type="EMBL" id="JBHMEI010000052">
    <property type="protein sequence ID" value="MFB9207409.1"/>
    <property type="molecule type" value="Genomic_DNA"/>
</dbReference>
<evidence type="ECO:0000256" key="2">
    <source>
        <dbReference type="SAM" id="Phobius"/>
    </source>
</evidence>
<gene>
    <name evidence="3" type="ORF">ACFFV7_39915</name>
</gene>
<dbReference type="RefSeq" id="WP_189654207.1">
    <property type="nucleotide sequence ID" value="NZ_BMRC01000063.1"/>
</dbReference>
<sequence length="165" mass="17162">MEVTRRRPGGFTVALALVGLALLFVSVPEIGPVVRAARADGVSGVFTARELRCVRHPGHESCVWAGDFTSGDGRVRRRDVELYGSDRGTLTAGQATAAVDTGRETRVYGPDGSDEWLFTGLLMLAGAAVLTVAAGRVRRPAAGSGTRAVEASGDPYDSSSISGSL</sequence>
<keyword evidence="2" id="KW-1133">Transmembrane helix</keyword>
<evidence type="ECO:0000256" key="1">
    <source>
        <dbReference type="SAM" id="MobiDB-lite"/>
    </source>
</evidence>
<evidence type="ECO:0000313" key="4">
    <source>
        <dbReference type="Proteomes" id="UP001589647"/>
    </source>
</evidence>
<reference evidence="3 4" key="1">
    <citation type="submission" date="2024-09" db="EMBL/GenBank/DDBJ databases">
        <authorList>
            <person name="Sun Q."/>
            <person name="Mori K."/>
        </authorList>
    </citation>
    <scope>NUCLEOTIDE SEQUENCE [LARGE SCALE GENOMIC DNA]</scope>
    <source>
        <strain evidence="3 4">CCM 3426</strain>
    </source>
</reference>
<evidence type="ECO:0000313" key="3">
    <source>
        <dbReference type="EMBL" id="MFB9207409.1"/>
    </source>
</evidence>